<gene>
    <name evidence="2" type="ORF">D9756_010654</name>
</gene>
<dbReference type="AlphaFoldDB" id="A0A8H5CU12"/>
<evidence type="ECO:0000313" key="2">
    <source>
        <dbReference type="EMBL" id="KAF5347598.1"/>
    </source>
</evidence>
<accession>A0A8H5CU12</accession>
<reference evidence="2 3" key="1">
    <citation type="journal article" date="2020" name="ISME J.">
        <title>Uncovering the hidden diversity of litter-decomposition mechanisms in mushroom-forming fungi.</title>
        <authorList>
            <person name="Floudas D."/>
            <person name="Bentzer J."/>
            <person name="Ahren D."/>
            <person name="Johansson T."/>
            <person name="Persson P."/>
            <person name="Tunlid A."/>
        </authorList>
    </citation>
    <scope>NUCLEOTIDE SEQUENCE [LARGE SCALE GENOMIC DNA]</scope>
    <source>
        <strain evidence="2 3">CBS 146.42</strain>
    </source>
</reference>
<evidence type="ECO:0000313" key="3">
    <source>
        <dbReference type="Proteomes" id="UP000559027"/>
    </source>
</evidence>
<proteinExistence type="predicted"/>
<dbReference type="OrthoDB" id="3253399at2759"/>
<feature type="region of interest" description="Disordered" evidence="1">
    <location>
        <begin position="1"/>
        <end position="71"/>
    </location>
</feature>
<protein>
    <submittedName>
        <fullName evidence="2">Uncharacterized protein</fullName>
    </submittedName>
</protein>
<feature type="compositionally biased region" description="Acidic residues" evidence="1">
    <location>
        <begin position="41"/>
        <end position="66"/>
    </location>
</feature>
<dbReference type="Proteomes" id="UP000559027">
    <property type="component" value="Unassembled WGS sequence"/>
</dbReference>
<name>A0A8H5CU12_9AGAR</name>
<sequence length="163" mass="18144">MQGAAVEASGDDEDEVLTGFKEDSSFDGGAMDENEIRAESDDNEEDEDEEMGPYEEQDNEDDDMDSDTTRNRYHRFLSDAIPTAAFKEKRILAERAEEVEAHLIYTKRCYRQTLASTARLVSSQAAVPPAHINSFLDRSLALKGGRSISGKGWEHRPGNIGIL</sequence>
<organism evidence="2 3">
    <name type="scientific">Leucocoprinus leucothites</name>
    <dbReference type="NCBI Taxonomy" id="201217"/>
    <lineage>
        <taxon>Eukaryota</taxon>
        <taxon>Fungi</taxon>
        <taxon>Dikarya</taxon>
        <taxon>Basidiomycota</taxon>
        <taxon>Agaricomycotina</taxon>
        <taxon>Agaricomycetes</taxon>
        <taxon>Agaricomycetidae</taxon>
        <taxon>Agaricales</taxon>
        <taxon>Agaricineae</taxon>
        <taxon>Agaricaceae</taxon>
        <taxon>Leucocoprinus</taxon>
    </lineage>
</organism>
<comment type="caution">
    <text evidence="2">The sequence shown here is derived from an EMBL/GenBank/DDBJ whole genome shotgun (WGS) entry which is preliminary data.</text>
</comment>
<dbReference type="EMBL" id="JAACJO010000024">
    <property type="protein sequence ID" value="KAF5347598.1"/>
    <property type="molecule type" value="Genomic_DNA"/>
</dbReference>
<evidence type="ECO:0000256" key="1">
    <source>
        <dbReference type="SAM" id="MobiDB-lite"/>
    </source>
</evidence>
<keyword evidence="3" id="KW-1185">Reference proteome</keyword>